<dbReference type="InterPro" id="IPR029062">
    <property type="entry name" value="Class_I_gatase-like"/>
</dbReference>
<dbReference type="AlphaFoldDB" id="A0A9C7Q153"/>
<keyword evidence="2" id="KW-1185">Reference proteome</keyword>
<reference evidence="1" key="2">
    <citation type="submission" date="2022-01" db="EMBL/GenBank/DDBJ databases">
        <authorList>
            <person name="Hirooka S."/>
            <person name="Miyagishima S.Y."/>
        </authorList>
    </citation>
    <scope>NUCLEOTIDE SEQUENCE</scope>
    <source>
        <strain evidence="1">NBRC 102759</strain>
    </source>
</reference>
<accession>A0A9C7Q153</accession>
<reference evidence="1" key="1">
    <citation type="journal article" date="2022" name="Proc. Natl. Acad. Sci. U.S.A.">
        <title>Life cycle and functional genomics of the unicellular red alga Galdieria for elucidating algal and plant evolution and industrial use.</title>
        <authorList>
            <person name="Hirooka S."/>
            <person name="Itabashi T."/>
            <person name="Ichinose T.M."/>
            <person name="Onuma R."/>
            <person name="Fujiwara T."/>
            <person name="Yamashita S."/>
            <person name="Jong L.W."/>
            <person name="Tomita R."/>
            <person name="Iwane A.H."/>
            <person name="Miyagishima S.Y."/>
        </authorList>
    </citation>
    <scope>NUCLEOTIDE SEQUENCE</scope>
    <source>
        <strain evidence="1">NBRC 102759</strain>
    </source>
</reference>
<dbReference type="EMBL" id="BQMJ01000056">
    <property type="protein sequence ID" value="GJQ14533.1"/>
    <property type="molecule type" value="Genomic_DNA"/>
</dbReference>
<dbReference type="Gene3D" id="3.40.50.880">
    <property type="match status" value="1"/>
</dbReference>
<dbReference type="CDD" id="cd01745">
    <property type="entry name" value="GATase1_2"/>
    <property type="match status" value="1"/>
</dbReference>
<protein>
    <submittedName>
        <fullName evidence="1">Uncharacterized protein</fullName>
    </submittedName>
</protein>
<comment type="caution">
    <text evidence="1">The sequence shown here is derived from an EMBL/GenBank/DDBJ whole genome shotgun (WGS) entry which is preliminary data.</text>
</comment>
<dbReference type="Pfam" id="PF07722">
    <property type="entry name" value="Peptidase_C26"/>
    <property type="match status" value="1"/>
</dbReference>
<dbReference type="InterPro" id="IPR011697">
    <property type="entry name" value="Peptidase_C26"/>
</dbReference>
<name>A0A9C7Q153_9RHOD</name>
<evidence type="ECO:0000313" key="1">
    <source>
        <dbReference type="EMBL" id="GJQ14533.1"/>
    </source>
</evidence>
<dbReference type="Proteomes" id="UP001061958">
    <property type="component" value="Unassembled WGS sequence"/>
</dbReference>
<evidence type="ECO:0000313" key="2">
    <source>
        <dbReference type="Proteomes" id="UP001061958"/>
    </source>
</evidence>
<dbReference type="GO" id="GO:0016811">
    <property type="term" value="F:hydrolase activity, acting on carbon-nitrogen (but not peptide) bonds, in linear amides"/>
    <property type="evidence" value="ECO:0007669"/>
    <property type="project" value="InterPro"/>
</dbReference>
<organism evidence="1 2">
    <name type="scientific">Galdieria partita</name>
    <dbReference type="NCBI Taxonomy" id="83374"/>
    <lineage>
        <taxon>Eukaryota</taxon>
        <taxon>Rhodophyta</taxon>
        <taxon>Bangiophyceae</taxon>
        <taxon>Galdieriales</taxon>
        <taxon>Galdieriaceae</taxon>
        <taxon>Galdieria</taxon>
    </lineage>
</organism>
<dbReference type="InterPro" id="IPR044668">
    <property type="entry name" value="PuuD-like"/>
</dbReference>
<proteinExistence type="predicted"/>
<dbReference type="PANTHER" id="PTHR43235">
    <property type="entry name" value="GLUTAMINE AMIDOTRANSFERASE PB2B2.05-RELATED"/>
    <property type="match status" value="1"/>
</dbReference>
<dbReference type="SUPFAM" id="SSF52317">
    <property type="entry name" value="Class I glutamine amidotransferase-like"/>
    <property type="match status" value="1"/>
</dbReference>
<gene>
    <name evidence="1" type="ORF">GpartN1_g6324.t1</name>
</gene>
<sequence>MEEKSLESSLEVLSSQLPRVAIVSRRHIRKNKFVDFVGEYHLDLIVKNGAVPLIVPRVQRVHEMLESFEPIHGVLLCEGEDIDPSLYQADLSNLDPELIEKIKQKHSGDTKVDKEKDSIEFALCRRCIAKGIPFLGICRGCQIMNVALGGTLYFDVELQLKSSIKHIDYDNYDGHRHSVSIVPDTPLYKWFEQEEILVNSYHHQGIKDLGRLLSPMAFAPDGLVEGYYCPSTYDPKEGNFLVGLQFHPERMQESHASESSSPRKEARYDYPGCPKVYETFISAVQAYAAKQRGDSNSTTRTVTNTVKDEYRMIVESFNEAARVYHDKLALDEQTMKKFQVGMKFLETPLPLSVDDLNRLSRIGATVRGGNLYQNNKRSKPLENIREELPTSLLHSLEQVSKVLPSLTQIEMEQLAASLEQALASVIEYRNHHFM</sequence>
<dbReference type="OrthoDB" id="1724632at2759"/>
<dbReference type="PROSITE" id="PS51273">
    <property type="entry name" value="GATASE_TYPE_1"/>
    <property type="match status" value="1"/>
</dbReference>
<dbReference type="GO" id="GO:0005829">
    <property type="term" value="C:cytosol"/>
    <property type="evidence" value="ECO:0007669"/>
    <property type="project" value="TreeGrafter"/>
</dbReference>
<dbReference type="PANTHER" id="PTHR43235:SF8">
    <property type="entry name" value="GLUTAMINE AMIDOTRANSFERASE GAT1_2.1-RELATED"/>
    <property type="match status" value="1"/>
</dbReference>